<gene>
    <name evidence="1" type="ORF">Cci01nite_23480</name>
</gene>
<proteinExistence type="predicted"/>
<protein>
    <recommendedName>
        <fullName evidence="3">DCC family thiol-disulfide oxidoreductase YuxK</fullName>
    </recommendedName>
</protein>
<dbReference type="Pfam" id="PF04134">
    <property type="entry name" value="DCC1-like"/>
    <property type="match status" value="1"/>
</dbReference>
<sequence>MPATFVYDGDCAFCTRCVEFIRRHVPTDAMIVPWHRADLPALGLTREQCLAAVQYVEPGRPALAGPNAIEALLRASRSVWRPVGAALGLPGAGLVSWPVYRWIARHRHQLPGGTAACAVAGSPVTRERPRGAWGP</sequence>
<dbReference type="InterPro" id="IPR007263">
    <property type="entry name" value="DCC1-like"/>
</dbReference>
<keyword evidence="2" id="KW-1185">Reference proteome</keyword>
<evidence type="ECO:0000313" key="1">
    <source>
        <dbReference type="EMBL" id="GIF97254.1"/>
    </source>
</evidence>
<organism evidence="1 2">
    <name type="scientific">Catellatospora citrea</name>
    <dbReference type="NCBI Taxonomy" id="53366"/>
    <lineage>
        <taxon>Bacteria</taxon>
        <taxon>Bacillati</taxon>
        <taxon>Actinomycetota</taxon>
        <taxon>Actinomycetes</taxon>
        <taxon>Micromonosporales</taxon>
        <taxon>Micromonosporaceae</taxon>
        <taxon>Catellatospora</taxon>
    </lineage>
</organism>
<evidence type="ECO:0008006" key="3">
    <source>
        <dbReference type="Google" id="ProtNLM"/>
    </source>
</evidence>
<comment type="caution">
    <text evidence="1">The sequence shown here is derived from an EMBL/GenBank/DDBJ whole genome shotgun (WGS) entry which is preliminary data.</text>
</comment>
<dbReference type="RefSeq" id="WP_120317973.1">
    <property type="nucleotide sequence ID" value="NZ_BONH01000008.1"/>
</dbReference>
<accession>A0A8J3KL31</accession>
<dbReference type="EMBL" id="BONH01000008">
    <property type="protein sequence ID" value="GIF97254.1"/>
    <property type="molecule type" value="Genomic_DNA"/>
</dbReference>
<name>A0A8J3KL31_9ACTN</name>
<evidence type="ECO:0000313" key="2">
    <source>
        <dbReference type="Proteomes" id="UP000659904"/>
    </source>
</evidence>
<reference evidence="1 2" key="1">
    <citation type="submission" date="2021-01" db="EMBL/GenBank/DDBJ databases">
        <title>Whole genome shotgun sequence of Catellatospora citrea NBRC 14495.</title>
        <authorList>
            <person name="Komaki H."/>
            <person name="Tamura T."/>
        </authorList>
    </citation>
    <scope>NUCLEOTIDE SEQUENCE [LARGE SCALE GENOMIC DNA]</scope>
    <source>
        <strain evidence="1 2">NBRC 14495</strain>
    </source>
</reference>
<dbReference type="AlphaFoldDB" id="A0A8J3KL31"/>
<dbReference type="GO" id="GO:0015035">
    <property type="term" value="F:protein-disulfide reductase activity"/>
    <property type="evidence" value="ECO:0007669"/>
    <property type="project" value="InterPro"/>
</dbReference>
<dbReference type="Proteomes" id="UP000659904">
    <property type="component" value="Unassembled WGS sequence"/>
</dbReference>